<comment type="function">
    <text evidence="12">Catalyzes the isomerization of citrate to isocitrate via cis-aconitate.</text>
</comment>
<dbReference type="InterPro" id="IPR015931">
    <property type="entry name" value="Acnase/IPM_dHydase_lsu_aba_1/3"/>
</dbReference>
<evidence type="ECO:0000256" key="10">
    <source>
        <dbReference type="ARBA" id="ARBA00023239"/>
    </source>
</evidence>
<dbReference type="InterPro" id="IPR001030">
    <property type="entry name" value="Acoase/IPM_deHydtase_lsu_aba"/>
</dbReference>
<dbReference type="Pfam" id="PF00330">
    <property type="entry name" value="Aconitase"/>
    <property type="match status" value="1"/>
</dbReference>
<dbReference type="EC" id="4.2.1.3" evidence="12"/>
<evidence type="ECO:0000256" key="1">
    <source>
        <dbReference type="ARBA" id="ARBA00001966"/>
    </source>
</evidence>
<keyword evidence="4 12" id="KW-0004">4Fe-4S</keyword>
<evidence type="ECO:0000256" key="8">
    <source>
        <dbReference type="ARBA" id="ARBA00023004"/>
    </source>
</evidence>
<feature type="domain" description="Aconitase A/isopropylmalate dehydratase small subunit swivel" evidence="14">
    <location>
        <begin position="693"/>
        <end position="820"/>
    </location>
</feature>
<evidence type="ECO:0000256" key="4">
    <source>
        <dbReference type="ARBA" id="ARBA00022485"/>
    </source>
</evidence>
<dbReference type="GO" id="GO:0006099">
    <property type="term" value="P:tricarboxylic acid cycle"/>
    <property type="evidence" value="ECO:0007669"/>
    <property type="project" value="UniProtKB-KW"/>
</dbReference>
<evidence type="ECO:0000256" key="11">
    <source>
        <dbReference type="ARBA" id="ARBA00023501"/>
    </source>
</evidence>
<evidence type="ECO:0000313" key="15">
    <source>
        <dbReference type="EMBL" id="EFU34284.1"/>
    </source>
</evidence>
<comment type="cofactor">
    <cofactor evidence="1">
        <name>[4Fe-4S] cluster</name>
        <dbReference type="ChEBI" id="CHEBI:49883"/>
    </cofactor>
</comment>
<evidence type="ECO:0000259" key="14">
    <source>
        <dbReference type="Pfam" id="PF00694"/>
    </source>
</evidence>
<dbReference type="InterPro" id="IPR036008">
    <property type="entry name" value="Aconitase_4Fe-4S_dom"/>
</dbReference>
<proteinExistence type="inferred from homology"/>
<dbReference type="PRINTS" id="PR00415">
    <property type="entry name" value="ACONITASE"/>
</dbReference>
<dbReference type="AlphaFoldDB" id="A0AAN3SE31"/>
<dbReference type="FunFam" id="3.20.19.10:FF:000001">
    <property type="entry name" value="Aconitate hydratase"/>
    <property type="match status" value="1"/>
</dbReference>
<comment type="catalytic activity">
    <reaction evidence="11 12">
        <text>citrate = D-threo-isocitrate</text>
        <dbReference type="Rhea" id="RHEA:10336"/>
        <dbReference type="ChEBI" id="CHEBI:15562"/>
        <dbReference type="ChEBI" id="CHEBI:16947"/>
        <dbReference type="EC" id="4.2.1.3"/>
    </reaction>
</comment>
<reference evidence="15 16" key="1">
    <citation type="submission" date="2010-09" db="EMBL/GenBank/DDBJ databases">
        <authorList>
            <person name="Weinstock G."/>
            <person name="Sodergren E."/>
            <person name="Clifton S."/>
            <person name="Fulton L."/>
            <person name="Fulton B."/>
            <person name="Courtney L."/>
            <person name="Fronick C."/>
            <person name="Harrison M."/>
            <person name="Strong C."/>
            <person name="Farmer C."/>
            <person name="Delahaunty K."/>
            <person name="Markovic C."/>
            <person name="Hall O."/>
            <person name="Minx P."/>
            <person name="Tomlinson C."/>
            <person name="Mitreva M."/>
            <person name="Hou S."/>
            <person name="Chen J."/>
            <person name="Wollam A."/>
            <person name="Pepin K.H."/>
            <person name="Johnson M."/>
            <person name="Bhonagiri V."/>
            <person name="Zhang X."/>
            <person name="Suruliraj S."/>
            <person name="Warren W."/>
            <person name="Chinwalla A."/>
            <person name="Mardis E.R."/>
            <person name="Wilson R.K."/>
        </authorList>
    </citation>
    <scope>NUCLEOTIDE SEQUENCE [LARGE SCALE GENOMIC DNA]</scope>
    <source>
        <strain evidence="15 16">MS 85-1</strain>
    </source>
</reference>
<dbReference type="InterPro" id="IPR018136">
    <property type="entry name" value="Aconitase_4Fe-4S_BS"/>
</dbReference>
<comment type="similarity">
    <text evidence="3 12">Belongs to the aconitase/IPM isomerase family.</text>
</comment>
<dbReference type="Gene3D" id="6.10.190.10">
    <property type="match status" value="1"/>
</dbReference>
<evidence type="ECO:0000256" key="9">
    <source>
        <dbReference type="ARBA" id="ARBA00023014"/>
    </source>
</evidence>
<dbReference type="InterPro" id="IPR006249">
    <property type="entry name" value="Aconitase/IRP2"/>
</dbReference>
<feature type="domain" description="Aconitase/3-isopropylmalate dehydratase large subunit alpha/beta/alpha" evidence="13">
    <location>
        <begin position="72"/>
        <end position="562"/>
    </location>
</feature>
<evidence type="ECO:0000256" key="5">
    <source>
        <dbReference type="ARBA" id="ARBA00022532"/>
    </source>
</evidence>
<dbReference type="NCBIfam" id="NF006757">
    <property type="entry name" value="PRK09277.1"/>
    <property type="match status" value="1"/>
</dbReference>
<dbReference type="PROSITE" id="PS00450">
    <property type="entry name" value="ACONITASE_1"/>
    <property type="match status" value="1"/>
</dbReference>
<keyword evidence="5" id="KW-0816">Tricarboxylic acid cycle</keyword>
<comment type="caution">
    <text evidence="15">The sequence shown here is derived from an EMBL/GenBank/DDBJ whole genome shotgun (WGS) entry which is preliminary data.</text>
</comment>
<organism evidence="15 16">
    <name type="scientific">Escherichia coli MS 85-1</name>
    <dbReference type="NCBI Taxonomy" id="679202"/>
    <lineage>
        <taxon>Bacteria</taxon>
        <taxon>Pseudomonadati</taxon>
        <taxon>Pseudomonadota</taxon>
        <taxon>Gammaproteobacteria</taxon>
        <taxon>Enterobacterales</taxon>
        <taxon>Enterobacteriaceae</taxon>
        <taxon>Escherichia</taxon>
    </lineage>
</organism>
<dbReference type="NCBIfam" id="NF009520">
    <property type="entry name" value="PRK12881.1"/>
    <property type="match status" value="1"/>
</dbReference>
<dbReference type="PROSITE" id="PS01244">
    <property type="entry name" value="ACONITASE_2"/>
    <property type="match status" value="1"/>
</dbReference>
<dbReference type="FunFam" id="3.30.499.10:FF:000002">
    <property type="entry name" value="Aconitate hydratase"/>
    <property type="match status" value="1"/>
</dbReference>
<keyword evidence="9 12" id="KW-0411">Iron-sulfur</keyword>
<dbReference type="RefSeq" id="WP_000099518.1">
    <property type="nucleotide sequence ID" value="NZ_ADWQ01000018.1"/>
</dbReference>
<dbReference type="EMBL" id="ADWQ01000018">
    <property type="protein sequence ID" value="EFU34284.1"/>
    <property type="molecule type" value="Genomic_DNA"/>
</dbReference>
<dbReference type="GO" id="GO:0046872">
    <property type="term" value="F:metal ion binding"/>
    <property type="evidence" value="ECO:0007669"/>
    <property type="project" value="UniProtKB-KW"/>
</dbReference>
<dbReference type="Pfam" id="PF00694">
    <property type="entry name" value="Aconitase_C"/>
    <property type="match status" value="1"/>
</dbReference>
<dbReference type="GO" id="GO:0051539">
    <property type="term" value="F:4 iron, 4 sulfur cluster binding"/>
    <property type="evidence" value="ECO:0007669"/>
    <property type="project" value="UniProtKB-KW"/>
</dbReference>
<sequence>MSSTLREASKDTLQAKDKTYHYYSLPLAAKSLGDITRLPKSLKVLLENLLRWQDGNSVTEEDIHALAGWLKNAHADREIAYRPARVLMQDFTGVPAVVDLAAMREAVKRLGGDTAKVNPLSPVDLVIDHSVTVDRFGDDEAFEENVRLEMERNHERYVFLKWGKQAFSRFSVVPPGTGICHQVNLEYLGKAVWSELQDGEWIAYPDTLVGTDSHTTMINGLGVLGWGVGGIEAEAAMLGQPVSMLIPDVVGFKLTGKLREGITATDLVLTVTQMLRKHGVVGKFVEFYGDGLDSLPLADRATIANMSPEYGATCGFFPIDAVTLDYMRLSGRSEDQVELVEKYAKAQGMWRNPGDEPIFTSTLELDMNDVEASLAGPKRPQDRVALPDVPKAFAASNELEVNATHKDRQPVDYVMNGHQYQLPDGAVVIAAITSCTNTSNPSVLMAAGLLAKKAVTLGLKRQPWVKASLAPGSKVVSDYLAKAKLTPYLDELGFNLVGYGCTTCIGNSGPLPDPIETAIKKGDLTVGAVLSGNRNFEGRIHPLVKTNWLASPPLVVAYALAGNMNINLAAEPIGHDRKGDPVYLKDIWPSAPAQEIARAVEQVSTEMFRKEYAEVFEGTAEWKEINVTRSDTYGWQEDSTYIRLSPFFDEMQATPAPVEDIHGARILAMLGDSVTTDHISPAGSIKPDSPAGRYLQGRGVERKDFNSYGSRRGNHEVMMRGTFANIRIRNEMVPGVEGGMTRHLPDSDVVSIYDAAMRYKQEQTPLAVIAGKEYGSGSSRDWAAKGPRLLGIRVVIAESFERIHRSNLIGMGILPLEFPQGVTRKTLGLTGEEKIDIGDLQNLQPGATVPVTLTRADGSQEVVPCRCRIDTATELTYYQNDGILHYVIRNMLK</sequence>
<protein>
    <recommendedName>
        <fullName evidence="12">Aconitate hydratase</fullName>
        <shortName evidence="12">Aconitase</shortName>
        <ecNumber evidence="12">4.2.1.3</ecNumber>
    </recommendedName>
</protein>
<dbReference type="FunFam" id="3.30.499.10:FF:000009">
    <property type="entry name" value="Aconitate hydratase"/>
    <property type="match status" value="1"/>
</dbReference>
<dbReference type="NCBIfam" id="TIGR01341">
    <property type="entry name" value="aconitase_1"/>
    <property type="match status" value="1"/>
</dbReference>
<dbReference type="CDD" id="cd01586">
    <property type="entry name" value="AcnA_IRP"/>
    <property type="match status" value="1"/>
</dbReference>
<keyword evidence="10 12" id="KW-0456">Lyase</keyword>
<evidence type="ECO:0000256" key="2">
    <source>
        <dbReference type="ARBA" id="ARBA00004717"/>
    </source>
</evidence>
<dbReference type="Proteomes" id="UP000005056">
    <property type="component" value="Unassembled WGS sequence"/>
</dbReference>
<name>A0AAN3SE31_ECOLX</name>
<evidence type="ECO:0000259" key="13">
    <source>
        <dbReference type="Pfam" id="PF00330"/>
    </source>
</evidence>
<dbReference type="InterPro" id="IPR015928">
    <property type="entry name" value="Aconitase/3IPM_dehydase_swvl"/>
</dbReference>
<dbReference type="SUPFAM" id="SSF53732">
    <property type="entry name" value="Aconitase iron-sulfur domain"/>
    <property type="match status" value="1"/>
</dbReference>
<evidence type="ECO:0000313" key="16">
    <source>
        <dbReference type="Proteomes" id="UP000005056"/>
    </source>
</evidence>
<dbReference type="InterPro" id="IPR000573">
    <property type="entry name" value="AconitaseA/IPMdHydase_ssu_swvl"/>
</dbReference>
<keyword evidence="7" id="KW-0694">RNA-binding</keyword>
<dbReference type="PANTHER" id="PTHR11670">
    <property type="entry name" value="ACONITASE/IRON-RESPONSIVE ELEMENT FAMILY MEMBER"/>
    <property type="match status" value="1"/>
</dbReference>
<dbReference type="Gene3D" id="3.20.19.10">
    <property type="entry name" value="Aconitase, domain 4"/>
    <property type="match status" value="1"/>
</dbReference>
<evidence type="ECO:0000256" key="6">
    <source>
        <dbReference type="ARBA" id="ARBA00022723"/>
    </source>
</evidence>
<dbReference type="GO" id="GO:0003994">
    <property type="term" value="F:aconitate hydratase activity"/>
    <property type="evidence" value="ECO:0007669"/>
    <property type="project" value="UniProtKB-EC"/>
</dbReference>
<dbReference type="GO" id="GO:0003723">
    <property type="term" value="F:RNA binding"/>
    <property type="evidence" value="ECO:0007669"/>
    <property type="project" value="UniProtKB-KW"/>
</dbReference>
<evidence type="ECO:0000256" key="12">
    <source>
        <dbReference type="RuleBase" id="RU361275"/>
    </source>
</evidence>
<dbReference type="SUPFAM" id="SSF52016">
    <property type="entry name" value="LeuD/IlvD-like"/>
    <property type="match status" value="1"/>
</dbReference>
<evidence type="ECO:0000256" key="7">
    <source>
        <dbReference type="ARBA" id="ARBA00022884"/>
    </source>
</evidence>
<keyword evidence="6" id="KW-0479">Metal-binding</keyword>
<gene>
    <name evidence="15" type="primary">acnA</name>
    <name evidence="15" type="ORF">HMPREF9350_03754</name>
</gene>
<evidence type="ECO:0000256" key="3">
    <source>
        <dbReference type="ARBA" id="ARBA00007185"/>
    </source>
</evidence>
<comment type="pathway">
    <text evidence="2">Carbohydrate metabolism; tricarboxylic acid cycle; isocitrate from oxaloacetate: step 2/2.</text>
</comment>
<dbReference type="Gene3D" id="3.30.499.10">
    <property type="entry name" value="Aconitase, domain 3"/>
    <property type="match status" value="2"/>
</dbReference>
<dbReference type="CDD" id="cd01580">
    <property type="entry name" value="AcnA_IRP_Swivel"/>
    <property type="match status" value="1"/>
</dbReference>
<dbReference type="InterPro" id="IPR044137">
    <property type="entry name" value="AcnA_IRP_Swivel"/>
</dbReference>
<keyword evidence="8 12" id="KW-0408">Iron</keyword>
<accession>A0AAN3SE31</accession>